<feature type="compositionally biased region" description="Basic and acidic residues" evidence="5">
    <location>
        <begin position="764"/>
        <end position="783"/>
    </location>
</feature>
<dbReference type="HAMAP" id="MF_00505">
    <property type="entry name" value="HSP90"/>
    <property type="match status" value="1"/>
</dbReference>
<dbReference type="Gene3D" id="3.40.50.11260">
    <property type="match status" value="1"/>
</dbReference>
<feature type="region of interest" description="Disordered" evidence="5">
    <location>
        <begin position="261"/>
        <end position="299"/>
    </location>
</feature>
<dbReference type="SUPFAM" id="SSF110942">
    <property type="entry name" value="HSP90 C-terminal domain"/>
    <property type="match status" value="1"/>
</dbReference>
<keyword evidence="4" id="KW-0143">Chaperone</keyword>
<evidence type="ECO:0000256" key="1">
    <source>
        <dbReference type="ARBA" id="ARBA00008239"/>
    </source>
</evidence>
<sequence>MFWVIFAIFALCEEPNKETVEYIDEGLRGRVEHMFTDEQLKSFNNQSETHAYQAEITRLMNILVDSLYQNKDIFLREMISNANDALDKIRFSSLRDPTVLNNGPKDLEILIDVDEDNRTLSITDTGIGMTKKDLIEKLGTIAKSGTNDFQKLLQSGDSNLIGQFGVGFYSAFLVADKVTVISKNNRDPDQWIWVGDVSSQYSVAKDPRGNTLGRGTQIILHLKENSYNYLDRDRLISIVRHYSMFVDFPIKIWHYHQTYVEEDEEPEEQEDMDTKDIFDGDDVVESNSDDDSSTEYVTFNDGQNRKKGIKKKIWQWEQINNHKPLWLQDPDQVPENDYQAFYKAFFKDGSAPLCHIHFKAEGRITFNTLLFVPSTAPPADKIMERITRNVRLYVRRVLVQDEWADELLPDYLHFVKGVIDSQDMTLNVDRDHLSKANTLRLIKRRVTTKLISYFEHLYQFEPGVYFQFYKNFAGNLKYGVIEDTKNRRALSKLLMFFTSYSPNDLTTLDDYVSRMKKGQEQIYYIGSSTRETAAVSPYLEDLYSKGYEVIFAIEPIDLYCLDRLEEFEGFTLENPEKDNEKDKNKKDKTKTKMSVMLQQLNITQKEYTNISRWFKKTIGSRLDKIQLSNRLKSTPAIAAAPNWGYTASHERLIRAQTVYDQRLTDSILLNKKILELNPEHPTIKEMFRRIKENPKDENVKADAVLLFDTALLAGGFSVDGVLNYTKRVFRMLGKSRGLIDKVNEFEEKNAVYYTTIDDEFKSWKSKKKSDIDSKKESEPKSKESSTASTDSDSEKEVGKDKEKDIIHDNKNNTNQEKVVQEDL</sequence>
<comment type="similarity">
    <text evidence="1">Belongs to the heat shock protein 90 family.</text>
</comment>
<keyword evidence="3" id="KW-0067">ATP-binding</keyword>
<feature type="compositionally biased region" description="Basic and acidic residues" evidence="5">
    <location>
        <begin position="792"/>
        <end position="810"/>
    </location>
</feature>
<dbReference type="InterPro" id="IPR019805">
    <property type="entry name" value="Heat_shock_protein_90_CS"/>
</dbReference>
<accession>A0ABR2JK67</accession>
<dbReference type="Gene3D" id="3.30.565.10">
    <property type="entry name" value="Histidine kinase-like ATPase, C-terminal domain"/>
    <property type="match status" value="1"/>
</dbReference>
<dbReference type="NCBIfam" id="NF003555">
    <property type="entry name" value="PRK05218.1"/>
    <property type="match status" value="1"/>
</dbReference>
<evidence type="ECO:0000256" key="5">
    <source>
        <dbReference type="SAM" id="MobiDB-lite"/>
    </source>
</evidence>
<dbReference type="Pfam" id="PF13589">
    <property type="entry name" value="HATPase_c_3"/>
    <property type="match status" value="1"/>
</dbReference>
<keyword evidence="7" id="KW-0346">Stress response</keyword>
<dbReference type="InterPro" id="IPR036890">
    <property type="entry name" value="HATPase_C_sf"/>
</dbReference>
<dbReference type="SUPFAM" id="SSF55874">
    <property type="entry name" value="ATPase domain of HSP90 chaperone/DNA topoisomerase II/histidine kinase"/>
    <property type="match status" value="1"/>
</dbReference>
<dbReference type="CDD" id="cd16927">
    <property type="entry name" value="HATPase_Hsp90-like"/>
    <property type="match status" value="1"/>
</dbReference>
<dbReference type="Pfam" id="PF00183">
    <property type="entry name" value="HSP90"/>
    <property type="match status" value="1"/>
</dbReference>
<reference evidence="7 8" key="1">
    <citation type="submission" date="2024-04" db="EMBL/GenBank/DDBJ databases">
        <title>Tritrichomonas musculus Genome.</title>
        <authorList>
            <person name="Alves-Ferreira E."/>
            <person name="Grigg M."/>
            <person name="Lorenzi H."/>
            <person name="Galac M."/>
        </authorList>
    </citation>
    <scope>NUCLEOTIDE SEQUENCE [LARGE SCALE GENOMIC DNA]</scope>
    <source>
        <strain evidence="7 8">EAF2021</strain>
    </source>
</reference>
<evidence type="ECO:0000313" key="7">
    <source>
        <dbReference type="EMBL" id="KAK8878121.1"/>
    </source>
</evidence>
<dbReference type="InterPro" id="IPR020568">
    <property type="entry name" value="Ribosomal_Su5_D2-typ_SF"/>
</dbReference>
<dbReference type="PROSITE" id="PS00298">
    <property type="entry name" value="HSP90"/>
    <property type="match status" value="1"/>
</dbReference>
<dbReference type="InterPro" id="IPR037196">
    <property type="entry name" value="HSP90_C"/>
</dbReference>
<dbReference type="InterPro" id="IPR001404">
    <property type="entry name" value="Hsp90_fam"/>
</dbReference>
<feature type="compositionally biased region" description="Acidic residues" evidence="5">
    <location>
        <begin position="279"/>
        <end position="293"/>
    </location>
</feature>
<dbReference type="SUPFAM" id="SSF54211">
    <property type="entry name" value="Ribosomal protein S5 domain 2-like"/>
    <property type="match status" value="1"/>
</dbReference>
<dbReference type="PIRSF" id="PIRSF002583">
    <property type="entry name" value="Hsp90"/>
    <property type="match status" value="1"/>
</dbReference>
<evidence type="ECO:0000259" key="6">
    <source>
        <dbReference type="SMART" id="SM00387"/>
    </source>
</evidence>
<keyword evidence="8" id="KW-1185">Reference proteome</keyword>
<dbReference type="PANTHER" id="PTHR11528">
    <property type="entry name" value="HEAT SHOCK PROTEIN 90 FAMILY MEMBER"/>
    <property type="match status" value="1"/>
</dbReference>
<evidence type="ECO:0000256" key="3">
    <source>
        <dbReference type="ARBA" id="ARBA00022840"/>
    </source>
</evidence>
<dbReference type="SMART" id="SM00387">
    <property type="entry name" value="HATPase_c"/>
    <property type="match status" value="1"/>
</dbReference>
<dbReference type="EMBL" id="JAPFFF010000011">
    <property type="protein sequence ID" value="KAK8878121.1"/>
    <property type="molecule type" value="Genomic_DNA"/>
</dbReference>
<evidence type="ECO:0000256" key="2">
    <source>
        <dbReference type="ARBA" id="ARBA00022741"/>
    </source>
</evidence>
<dbReference type="InterPro" id="IPR020575">
    <property type="entry name" value="Hsp90_N"/>
</dbReference>
<feature type="domain" description="Histidine kinase/HSP90-like ATPase" evidence="6">
    <location>
        <begin position="70"/>
        <end position="226"/>
    </location>
</feature>
<dbReference type="PRINTS" id="PR00775">
    <property type="entry name" value="HEATSHOCK90"/>
</dbReference>
<gene>
    <name evidence="7" type="ORF">M9Y10_004885</name>
</gene>
<feature type="compositionally biased region" description="Acidic residues" evidence="5">
    <location>
        <begin position="261"/>
        <end position="271"/>
    </location>
</feature>
<proteinExistence type="inferred from homology"/>
<name>A0ABR2JK67_9EUKA</name>
<dbReference type="InterPro" id="IPR003594">
    <property type="entry name" value="HATPase_dom"/>
</dbReference>
<dbReference type="Gene3D" id="1.20.120.790">
    <property type="entry name" value="Heat shock protein 90, C-terminal domain"/>
    <property type="match status" value="1"/>
</dbReference>
<comment type="caution">
    <text evidence="7">The sequence shown here is derived from an EMBL/GenBank/DDBJ whole genome shotgun (WGS) entry which is preliminary data.</text>
</comment>
<dbReference type="Gene3D" id="3.30.230.80">
    <property type="match status" value="1"/>
</dbReference>
<feature type="region of interest" description="Disordered" evidence="5">
    <location>
        <begin position="764"/>
        <end position="823"/>
    </location>
</feature>
<evidence type="ECO:0000256" key="4">
    <source>
        <dbReference type="ARBA" id="ARBA00023186"/>
    </source>
</evidence>
<evidence type="ECO:0000313" key="8">
    <source>
        <dbReference type="Proteomes" id="UP001470230"/>
    </source>
</evidence>
<protein>
    <submittedName>
        <fullName evidence="7">Heat shock protein HSP 90-beta</fullName>
    </submittedName>
</protein>
<keyword evidence="2" id="KW-0547">Nucleotide-binding</keyword>
<organism evidence="7 8">
    <name type="scientific">Tritrichomonas musculus</name>
    <dbReference type="NCBI Taxonomy" id="1915356"/>
    <lineage>
        <taxon>Eukaryota</taxon>
        <taxon>Metamonada</taxon>
        <taxon>Parabasalia</taxon>
        <taxon>Tritrichomonadida</taxon>
        <taxon>Tritrichomonadidae</taxon>
        <taxon>Tritrichomonas</taxon>
    </lineage>
</organism>
<dbReference type="Proteomes" id="UP001470230">
    <property type="component" value="Unassembled WGS sequence"/>
</dbReference>